<dbReference type="PANTHER" id="PTHR37825:SF1">
    <property type="entry name" value="TRNA(MET) CYTIDINE ACETATE LIGASE"/>
    <property type="match status" value="1"/>
</dbReference>
<evidence type="ECO:0000256" key="3">
    <source>
        <dbReference type="HAMAP-Rule" id="MF_01539"/>
    </source>
</evidence>
<dbReference type="Pfam" id="PF05636">
    <property type="entry name" value="HIGH_NTase1"/>
    <property type="match status" value="1"/>
</dbReference>
<name>A0A094YU65_ALKAL</name>
<comment type="caution">
    <text evidence="4">The sequence shown here is derived from an EMBL/GenBank/DDBJ whole genome shotgun (WGS) entry which is preliminary data.</text>
</comment>
<sequence length="406" mass="46642">MKTVGLVVEYNPFHNGHLYHLTKSKEQTKADVVIAVMSGSFLQRGEPALVSKWQRTNMALAGGVDILVELPYYYSVQKAQTFAEGAIRILNTLSVDTVCFGSESGDITSFYELHEFMTTHKEEWDNEVKKEMSKGLSYPKAASNAFTTLTNESKPLLSLAEPNNILGFHYVEALHKWSKTMRAETILRTKAQYHDEEIQDTQIASATSIRKALFEHESFDQIRTVLPQTSYEQLLTYGKEFHVFHDWEAYFPLLQYQVLSSSVAKLEQIYECEEGLEYRLKETIKRASSFKEWMHLLKTKRYTWSRLQRLATHVLTQTTKTEMSQLLKDGPLPYIRLLGMSQKGQAYLSSIKKDLDTPLISRLAEAKGFAATHDERISNVYKMALPPEIRAQSLYDEYKQIPIRGH</sequence>
<organism evidence="4 6">
    <name type="scientific">Alkalihalobacillus alcalophilus ATCC 27647 = CGMCC 1.3604</name>
    <dbReference type="NCBI Taxonomy" id="1218173"/>
    <lineage>
        <taxon>Bacteria</taxon>
        <taxon>Bacillati</taxon>
        <taxon>Bacillota</taxon>
        <taxon>Bacilli</taxon>
        <taxon>Bacillales</taxon>
        <taxon>Bacillaceae</taxon>
        <taxon>Alkalihalobacillus</taxon>
    </lineage>
</organism>
<dbReference type="STRING" id="1218173.BALCAV_0212780"/>
<accession>A0A094YU65</accession>
<comment type="similarity">
    <text evidence="3">Belongs to the TmcAL family.</text>
</comment>
<evidence type="ECO:0000313" key="6">
    <source>
        <dbReference type="Proteomes" id="UP000002754"/>
    </source>
</evidence>
<keyword evidence="3" id="KW-0067">ATP-binding</keyword>
<keyword evidence="6" id="KW-1185">Reference proteome</keyword>
<dbReference type="Proteomes" id="UP000297014">
    <property type="component" value="Unassembled WGS sequence"/>
</dbReference>
<dbReference type="AlphaFoldDB" id="A0A094YU65"/>
<comment type="subcellular location">
    <subcellularLocation>
        <location evidence="3">Cytoplasm</location>
    </subcellularLocation>
</comment>
<keyword evidence="3" id="KW-0547">Nucleotide-binding</keyword>
<dbReference type="GO" id="GO:0006400">
    <property type="term" value="P:tRNA modification"/>
    <property type="evidence" value="ECO:0007669"/>
    <property type="project" value="UniProtKB-UniRule"/>
</dbReference>
<dbReference type="PANTHER" id="PTHR37825">
    <property type="entry name" value="TRNA(MET) CYTIDINE ACETATE LIGASE"/>
    <property type="match status" value="1"/>
</dbReference>
<evidence type="ECO:0000313" key="5">
    <source>
        <dbReference type="EMBL" id="THG90043.1"/>
    </source>
</evidence>
<dbReference type="SUPFAM" id="SSF52374">
    <property type="entry name" value="Nucleotidylyl transferase"/>
    <property type="match status" value="1"/>
</dbReference>
<feature type="binding site" evidence="3">
    <location>
        <begin position="7"/>
        <end position="20"/>
    </location>
    <ligand>
        <name>ATP</name>
        <dbReference type="ChEBI" id="CHEBI:30616"/>
    </ligand>
</feature>
<keyword evidence="3" id="KW-0820">tRNA-binding</keyword>
<evidence type="ECO:0000256" key="1">
    <source>
        <dbReference type="ARBA" id="ARBA00022598"/>
    </source>
</evidence>
<comment type="catalytic activity">
    <reaction evidence="3">
        <text>cytidine(34) in elongator tRNA(Met) + acetate + ATP = N(4)-acetylcytidine(34) in elongator tRNA(Met) + AMP + diphosphate</text>
        <dbReference type="Rhea" id="RHEA:58144"/>
        <dbReference type="Rhea" id="RHEA-COMP:10693"/>
        <dbReference type="Rhea" id="RHEA-COMP:10694"/>
        <dbReference type="ChEBI" id="CHEBI:30089"/>
        <dbReference type="ChEBI" id="CHEBI:30616"/>
        <dbReference type="ChEBI" id="CHEBI:33019"/>
        <dbReference type="ChEBI" id="CHEBI:74900"/>
        <dbReference type="ChEBI" id="CHEBI:82748"/>
        <dbReference type="ChEBI" id="CHEBI:456215"/>
    </reaction>
</comment>
<dbReference type="HAMAP" id="MF_01539">
    <property type="entry name" value="TmcAL"/>
    <property type="match status" value="1"/>
</dbReference>
<protein>
    <recommendedName>
        <fullName evidence="3">tRNA(Met) cytidine acetate ligase</fullName>
        <ecNumber evidence="3">6.3.4.-</ecNumber>
    </recommendedName>
</protein>
<dbReference type="Proteomes" id="UP000002754">
    <property type="component" value="Unassembled WGS sequence"/>
</dbReference>
<dbReference type="RefSeq" id="WP_003321703.1">
    <property type="nucleotide sequence ID" value="NZ_ALPT02000039.1"/>
</dbReference>
<dbReference type="GO" id="GO:0000049">
    <property type="term" value="F:tRNA binding"/>
    <property type="evidence" value="ECO:0007669"/>
    <property type="project" value="UniProtKB-KW"/>
</dbReference>
<keyword evidence="3" id="KW-0963">Cytoplasm</keyword>
<dbReference type="Gene3D" id="3.40.50.620">
    <property type="entry name" value="HUPs"/>
    <property type="match status" value="1"/>
</dbReference>
<dbReference type="EC" id="6.3.4.-" evidence="3"/>
<dbReference type="EMBL" id="ALPT02000039">
    <property type="protein sequence ID" value="KGA97032.1"/>
    <property type="molecule type" value="Genomic_DNA"/>
</dbReference>
<feature type="binding site" evidence="3">
    <location>
        <position position="188"/>
    </location>
    <ligand>
        <name>ATP</name>
        <dbReference type="ChEBI" id="CHEBI:30616"/>
    </ligand>
</feature>
<dbReference type="InterPro" id="IPR014729">
    <property type="entry name" value="Rossmann-like_a/b/a_fold"/>
</dbReference>
<dbReference type="GO" id="GO:0016879">
    <property type="term" value="F:ligase activity, forming carbon-nitrogen bonds"/>
    <property type="evidence" value="ECO:0007669"/>
    <property type="project" value="UniProtKB-UniRule"/>
</dbReference>
<reference evidence="4 6" key="1">
    <citation type="journal article" date="2014" name="Genome Announc.">
        <title>Draft Genome Sequence of Bacillus alcalophilus AV1934, a Classic Alkaliphile Isolated from Human Feces in 1934.</title>
        <authorList>
            <person name="Attie O."/>
            <person name="Jayaprakash A."/>
            <person name="Shah H."/>
            <person name="Paulsen I.T."/>
            <person name="Morino M."/>
            <person name="Takahashi Y."/>
            <person name="Narumi I."/>
            <person name="Sachidanandam R."/>
            <person name="Satoh K."/>
            <person name="Ito M."/>
            <person name="Krulwich T.A."/>
        </authorList>
    </citation>
    <scope>NUCLEOTIDE SEQUENCE [LARGE SCALE GENOMIC DNA]</scope>
    <source>
        <strain evidence="4 6">AV1934</strain>
    </source>
</reference>
<dbReference type="OrthoDB" id="9769796at2"/>
<keyword evidence="3" id="KW-0694">RNA-binding</keyword>
<dbReference type="EMBL" id="JALP01000180">
    <property type="protein sequence ID" value="THG90043.1"/>
    <property type="molecule type" value="Genomic_DNA"/>
</dbReference>
<keyword evidence="1 3" id="KW-0436">Ligase</keyword>
<comment type="function">
    <text evidence="3">Catalyzes the formation of N(4)-acetylcytidine (ac(4)C) at the wobble position of elongator tRNA(Met), using acetate and ATP as substrates. First activates an acetate ion to form acetyladenylate (Ac-AMP) and then transfers the acetyl group to tRNA to form ac(4)C34.</text>
</comment>
<dbReference type="GO" id="GO:0005737">
    <property type="term" value="C:cytoplasm"/>
    <property type="evidence" value="ECO:0007669"/>
    <property type="project" value="UniProtKB-SubCell"/>
</dbReference>
<gene>
    <name evidence="3" type="primary">tmcAL</name>
    <name evidence="5" type="ORF">AJ85_13685</name>
    <name evidence="4" type="ORF">BALCAV_0212780</name>
</gene>
<feature type="binding site" evidence="3">
    <location>
        <position position="101"/>
    </location>
    <ligand>
        <name>ATP</name>
        <dbReference type="ChEBI" id="CHEBI:30616"/>
    </ligand>
</feature>
<feature type="binding site" evidence="3">
    <location>
        <position position="163"/>
    </location>
    <ligand>
        <name>ATP</name>
        <dbReference type="ChEBI" id="CHEBI:30616"/>
    </ligand>
</feature>
<evidence type="ECO:0000256" key="2">
    <source>
        <dbReference type="ARBA" id="ARBA00022694"/>
    </source>
</evidence>
<dbReference type="GO" id="GO:0005524">
    <property type="term" value="F:ATP binding"/>
    <property type="evidence" value="ECO:0007669"/>
    <property type="project" value="UniProtKB-KW"/>
</dbReference>
<proteinExistence type="inferred from homology"/>
<dbReference type="NCBIfam" id="NF010191">
    <property type="entry name" value="PRK13670.1"/>
    <property type="match status" value="1"/>
</dbReference>
<dbReference type="eggNOG" id="COG1323">
    <property type="taxonomic scope" value="Bacteria"/>
</dbReference>
<dbReference type="InterPro" id="IPR008513">
    <property type="entry name" value="tRNA(Met)_cyd_acetate_ligase"/>
</dbReference>
<keyword evidence="2 3" id="KW-0819">tRNA processing</keyword>
<evidence type="ECO:0000313" key="4">
    <source>
        <dbReference type="EMBL" id="KGA97032.1"/>
    </source>
</evidence>
<reference evidence="5 7" key="2">
    <citation type="submission" date="2014-01" db="EMBL/GenBank/DDBJ databases">
        <title>Draft genome sequencing of Bacillus alcalophilus CGMCC 1.3604.</title>
        <authorList>
            <person name="Yang J."/>
            <person name="Diao L."/>
            <person name="Yang S."/>
        </authorList>
    </citation>
    <scope>NUCLEOTIDE SEQUENCE [LARGE SCALE GENOMIC DNA]</scope>
    <source>
        <strain evidence="5 7">CGMCC 1.3604</strain>
    </source>
</reference>
<evidence type="ECO:0000313" key="7">
    <source>
        <dbReference type="Proteomes" id="UP000297014"/>
    </source>
</evidence>
<comment type="caution">
    <text evidence="3">Lacks conserved residue(s) required for the propagation of feature annotation.</text>
</comment>